<sequence>MSLMTMNLTMTSLTVSLMTSLTVSLMMRWKVMACMVVGMAIIHNPRTYPTWVMEKVTTRRAKEAAVVRRRGKEAVVEPRKVVVVEGWLAYSRACLGLEVEKIMVRRAKMAKKMAKVAVEVTREAATIT</sequence>
<organism evidence="1">
    <name type="scientific">Opuntia streptacantha</name>
    <name type="common">Prickly pear cactus</name>
    <name type="synonym">Opuntia cardona</name>
    <dbReference type="NCBI Taxonomy" id="393608"/>
    <lineage>
        <taxon>Eukaryota</taxon>
        <taxon>Viridiplantae</taxon>
        <taxon>Streptophyta</taxon>
        <taxon>Embryophyta</taxon>
        <taxon>Tracheophyta</taxon>
        <taxon>Spermatophyta</taxon>
        <taxon>Magnoliopsida</taxon>
        <taxon>eudicotyledons</taxon>
        <taxon>Gunneridae</taxon>
        <taxon>Pentapetalae</taxon>
        <taxon>Caryophyllales</taxon>
        <taxon>Cactineae</taxon>
        <taxon>Cactaceae</taxon>
        <taxon>Opuntioideae</taxon>
        <taxon>Opuntia</taxon>
    </lineage>
</organism>
<proteinExistence type="predicted"/>
<name>A0A7C8ZJU0_OPUST</name>
<accession>A0A7C8ZJU0</accession>
<dbReference type="EMBL" id="GISG01135854">
    <property type="protein sequence ID" value="MBA4643971.1"/>
    <property type="molecule type" value="Transcribed_RNA"/>
</dbReference>
<reference evidence="1" key="1">
    <citation type="journal article" date="2013" name="J. Plant Res.">
        <title>Effect of fungi and light on seed germination of three Opuntia species from semiarid lands of central Mexico.</title>
        <authorList>
            <person name="Delgado-Sanchez P."/>
            <person name="Jimenez-Bremont J.F."/>
            <person name="Guerrero-Gonzalez Mde L."/>
            <person name="Flores J."/>
        </authorList>
    </citation>
    <scope>NUCLEOTIDE SEQUENCE</scope>
    <source>
        <tissue evidence="1">Cladode</tissue>
    </source>
</reference>
<evidence type="ECO:0000313" key="1">
    <source>
        <dbReference type="EMBL" id="MBA4643970.1"/>
    </source>
</evidence>
<reference evidence="1" key="2">
    <citation type="submission" date="2020-07" db="EMBL/GenBank/DDBJ databases">
        <authorList>
            <person name="Vera ALvarez R."/>
            <person name="Arias-Moreno D.M."/>
            <person name="Jimenez-Jacinto V."/>
            <person name="Jimenez-Bremont J.F."/>
            <person name="Swaminathan K."/>
            <person name="Moose S.P."/>
            <person name="Guerrero-Gonzalez M.L."/>
            <person name="Marino-Ramirez L."/>
            <person name="Landsman D."/>
            <person name="Rodriguez-Kessler M."/>
            <person name="Delgado-Sanchez P."/>
        </authorList>
    </citation>
    <scope>NUCLEOTIDE SEQUENCE</scope>
    <source>
        <tissue evidence="1">Cladode</tissue>
    </source>
</reference>
<dbReference type="EMBL" id="GISG01135853">
    <property type="protein sequence ID" value="MBA4643970.1"/>
    <property type="molecule type" value="Transcribed_RNA"/>
</dbReference>
<dbReference type="AlphaFoldDB" id="A0A7C8ZJU0"/>
<protein>
    <submittedName>
        <fullName evidence="1">Uncharacterized protein</fullName>
    </submittedName>
</protein>